<dbReference type="EMBL" id="JARTQQ020000002">
    <property type="protein sequence ID" value="MEC5731558.1"/>
    <property type="molecule type" value="Genomic_DNA"/>
</dbReference>
<reference evidence="1" key="1">
    <citation type="journal article" date="2023" name="Nat. Commun.">
        <title>Genomic dissection of endemic carbapenem resistance reveals metallo-beta-lactamase dissemination through clonal, plasmid and integron transfer.</title>
        <authorList>
            <person name="Macesic N."/>
            <person name="Hawkey J."/>
            <person name="Vezina B."/>
            <person name="Wisniewski J.A."/>
            <person name="Cottingham H."/>
            <person name="Blakeway L.V."/>
            <person name="Harshegyi T."/>
            <person name="Pragastis K."/>
            <person name="Badoordeen G.Z."/>
            <person name="Dennison A."/>
            <person name="Spelman D.W."/>
            <person name="Jenney A.W.J."/>
            <person name="Peleg A.Y."/>
        </authorList>
    </citation>
    <scope>NUCLEOTIDE SEQUENCE</scope>
    <source>
        <strain evidence="1">CPO239</strain>
    </source>
</reference>
<accession>A0ABU6L0I9</accession>
<dbReference type="RefSeq" id="WP_284949263.1">
    <property type="nucleotide sequence ID" value="NZ_JARTQQ020000001.1"/>
</dbReference>
<sequence>MTEDDKLDYLHGMTSKLGENSILMELVNNNDRNAIMLGDDPKVVDKA</sequence>
<evidence type="ECO:0000313" key="3">
    <source>
        <dbReference type="Proteomes" id="UP001175344"/>
    </source>
</evidence>
<name>A0ABU6L0I9_ENTAS</name>
<keyword evidence="3" id="KW-1185">Reference proteome</keyword>
<comment type="caution">
    <text evidence="1">The sequence shown here is derived from an EMBL/GenBank/DDBJ whole genome shotgun (WGS) entry which is preliminary data.</text>
</comment>
<evidence type="ECO:0000313" key="1">
    <source>
        <dbReference type="EMBL" id="MEC5731226.1"/>
    </source>
</evidence>
<dbReference type="EMBL" id="JARTQQ020000001">
    <property type="protein sequence ID" value="MEC5731226.1"/>
    <property type="molecule type" value="Genomic_DNA"/>
</dbReference>
<proteinExistence type="predicted"/>
<protein>
    <submittedName>
        <fullName evidence="1">Uncharacterized protein</fullName>
    </submittedName>
</protein>
<organism evidence="1 3">
    <name type="scientific">Enterobacter asburiae</name>
    <dbReference type="NCBI Taxonomy" id="61645"/>
    <lineage>
        <taxon>Bacteria</taxon>
        <taxon>Pseudomonadati</taxon>
        <taxon>Pseudomonadota</taxon>
        <taxon>Gammaproteobacteria</taxon>
        <taxon>Enterobacterales</taxon>
        <taxon>Enterobacteriaceae</taxon>
        <taxon>Enterobacter</taxon>
        <taxon>Enterobacter cloacae complex</taxon>
    </lineage>
</organism>
<reference evidence="1" key="2">
    <citation type="submission" date="2024-01" db="EMBL/GenBank/DDBJ databases">
        <authorList>
            <person name="Macesic N."/>
        </authorList>
    </citation>
    <scope>NUCLEOTIDE SEQUENCE</scope>
    <source>
        <strain evidence="1">CPO239</strain>
    </source>
</reference>
<gene>
    <name evidence="1" type="ORF">QAA55_022885</name>
    <name evidence="2" type="ORF">QAA55_024655</name>
</gene>
<dbReference type="Proteomes" id="UP001175344">
    <property type="component" value="Unassembled WGS sequence"/>
</dbReference>
<evidence type="ECO:0000313" key="2">
    <source>
        <dbReference type="EMBL" id="MEC5731558.1"/>
    </source>
</evidence>